<comment type="caution">
    <text evidence="5">The sequence shown here is derived from an EMBL/GenBank/DDBJ whole genome shotgun (WGS) entry which is preliminary data.</text>
</comment>
<dbReference type="PROSITE" id="PS00196">
    <property type="entry name" value="COPPER_BLUE"/>
    <property type="match status" value="1"/>
</dbReference>
<evidence type="ECO:0000259" key="4">
    <source>
        <dbReference type="PROSITE" id="PS51485"/>
    </source>
</evidence>
<dbReference type="AlphaFoldDB" id="A0A833R994"/>
<evidence type="ECO:0000256" key="1">
    <source>
        <dbReference type="ARBA" id="ARBA00022723"/>
    </source>
</evidence>
<dbReference type="SUPFAM" id="SSF49503">
    <property type="entry name" value="Cupredoxins"/>
    <property type="match status" value="1"/>
</dbReference>
<keyword evidence="1" id="KW-0479">Metal-binding</keyword>
<dbReference type="Pfam" id="PF02298">
    <property type="entry name" value="Cu_bind_like"/>
    <property type="match status" value="1"/>
</dbReference>
<dbReference type="InterPro" id="IPR008972">
    <property type="entry name" value="Cupredoxin"/>
</dbReference>
<evidence type="ECO:0000313" key="5">
    <source>
        <dbReference type="EMBL" id="KAF3340870.1"/>
    </source>
</evidence>
<dbReference type="PROSITE" id="PS51485">
    <property type="entry name" value="PHYTOCYANIN"/>
    <property type="match status" value="1"/>
</dbReference>
<feature type="domain" description="Phytocyanin" evidence="4">
    <location>
        <begin position="11"/>
        <end position="110"/>
    </location>
</feature>
<gene>
    <name evidence="5" type="ORF">FCM35_KLT09714</name>
</gene>
<organism evidence="5 6">
    <name type="scientific">Carex littledalei</name>
    <dbReference type="NCBI Taxonomy" id="544730"/>
    <lineage>
        <taxon>Eukaryota</taxon>
        <taxon>Viridiplantae</taxon>
        <taxon>Streptophyta</taxon>
        <taxon>Embryophyta</taxon>
        <taxon>Tracheophyta</taxon>
        <taxon>Spermatophyta</taxon>
        <taxon>Magnoliopsida</taxon>
        <taxon>Liliopsida</taxon>
        <taxon>Poales</taxon>
        <taxon>Cyperaceae</taxon>
        <taxon>Cyperoideae</taxon>
        <taxon>Cariceae</taxon>
        <taxon>Carex</taxon>
        <taxon>Carex subgen. Euthyceras</taxon>
    </lineage>
</organism>
<evidence type="ECO:0000256" key="2">
    <source>
        <dbReference type="ARBA" id="ARBA00023008"/>
    </source>
</evidence>
<name>A0A833R994_9POAL</name>
<sequence length="197" mass="20804">MAFLVQIAMGVDYLVGGRAGRWDINVDLNTWATSQTFVPGDSLTFKYPSFHDVAEVTKADYDTCSGSNPLRSYTEGSTTIKLTTAGKRYFICSSPGHCDAGMKLEVDVASTTRTTTPAPVAPTPKSVAPSLAPVVGPTANDTNATDMPIVSAPAPSPMPMSGAVESVRWAHVALGLGFGLSLGFEKGRVSKRFELNI</sequence>
<keyword evidence="3" id="KW-0325">Glycoprotein</keyword>
<dbReference type="GO" id="GO:0009055">
    <property type="term" value="F:electron transfer activity"/>
    <property type="evidence" value="ECO:0007669"/>
    <property type="project" value="InterPro"/>
</dbReference>
<dbReference type="CDD" id="cd04216">
    <property type="entry name" value="Phytocyanin"/>
    <property type="match status" value="1"/>
</dbReference>
<proteinExistence type="predicted"/>
<dbReference type="EMBL" id="SWLB01000002">
    <property type="protein sequence ID" value="KAF3340870.1"/>
    <property type="molecule type" value="Genomic_DNA"/>
</dbReference>
<dbReference type="PANTHER" id="PTHR33021:SF499">
    <property type="entry name" value="OS12G0150500 PROTEIN"/>
    <property type="match status" value="1"/>
</dbReference>
<dbReference type="PANTHER" id="PTHR33021">
    <property type="entry name" value="BLUE COPPER PROTEIN"/>
    <property type="match status" value="1"/>
</dbReference>
<protein>
    <submittedName>
        <fullName evidence="5">Uclacyanin-3-like protein</fullName>
    </submittedName>
</protein>
<dbReference type="OrthoDB" id="687020at2759"/>
<dbReference type="Gene3D" id="2.60.40.420">
    <property type="entry name" value="Cupredoxins - blue copper proteins"/>
    <property type="match status" value="1"/>
</dbReference>
<dbReference type="FunFam" id="2.60.40.420:FF:000003">
    <property type="entry name" value="Blue copper"/>
    <property type="match status" value="1"/>
</dbReference>
<accession>A0A833R994</accession>
<keyword evidence="6" id="KW-1185">Reference proteome</keyword>
<dbReference type="InterPro" id="IPR028871">
    <property type="entry name" value="BlueCu_1_BS"/>
</dbReference>
<evidence type="ECO:0000313" key="6">
    <source>
        <dbReference type="Proteomes" id="UP000623129"/>
    </source>
</evidence>
<dbReference type="Proteomes" id="UP000623129">
    <property type="component" value="Unassembled WGS sequence"/>
</dbReference>
<dbReference type="InterPro" id="IPR039391">
    <property type="entry name" value="Phytocyanin-like"/>
</dbReference>
<dbReference type="InterPro" id="IPR003245">
    <property type="entry name" value="Phytocyanin_dom"/>
</dbReference>
<keyword evidence="2" id="KW-0186">Copper</keyword>
<evidence type="ECO:0000256" key="3">
    <source>
        <dbReference type="ARBA" id="ARBA00023180"/>
    </source>
</evidence>
<reference evidence="5" key="1">
    <citation type="submission" date="2020-01" db="EMBL/GenBank/DDBJ databases">
        <title>Genome sequence of Kobresia littledalei, the first chromosome-level genome in the family Cyperaceae.</title>
        <authorList>
            <person name="Qu G."/>
        </authorList>
    </citation>
    <scope>NUCLEOTIDE SEQUENCE</scope>
    <source>
        <strain evidence="5">C.B.Clarke</strain>
        <tissue evidence="5">Leaf</tissue>
    </source>
</reference>
<dbReference type="GO" id="GO:0005886">
    <property type="term" value="C:plasma membrane"/>
    <property type="evidence" value="ECO:0007669"/>
    <property type="project" value="TreeGrafter"/>
</dbReference>
<dbReference type="GO" id="GO:0046872">
    <property type="term" value="F:metal ion binding"/>
    <property type="evidence" value="ECO:0007669"/>
    <property type="project" value="UniProtKB-KW"/>
</dbReference>